<sequence length="190" mass="21171">MAPAGGVRTIDWLWHLFDAGATVTGSDELRDSKWDERFMLLAHHLAHWSIEKGRRVGAVVVGPDHEIRSTGYNSLPRGVNDAVEERHSRITGAKYIWSCHAEQNAIFNAARIGIALKDCTIYVPWFPCVECTKAIIQSGISEVVGYEPDQPNSNWAQDFAIAGTMLKEANVVVRFIPRLAELPDVSEEEN</sequence>
<organism evidence="7 8">
    <name type="scientific">Bradyrhizobium uaiense</name>
    <dbReference type="NCBI Taxonomy" id="2594946"/>
    <lineage>
        <taxon>Bacteria</taxon>
        <taxon>Pseudomonadati</taxon>
        <taxon>Pseudomonadota</taxon>
        <taxon>Alphaproteobacteria</taxon>
        <taxon>Hyphomicrobiales</taxon>
        <taxon>Nitrobacteraceae</taxon>
        <taxon>Bradyrhizobium</taxon>
    </lineage>
</organism>
<gene>
    <name evidence="7" type="ORF">FNJ47_27550</name>
</gene>
<evidence type="ECO:0000256" key="4">
    <source>
        <dbReference type="ARBA" id="ARBA00022801"/>
    </source>
</evidence>
<evidence type="ECO:0000313" key="7">
    <source>
        <dbReference type="EMBL" id="NEU99484.1"/>
    </source>
</evidence>
<dbReference type="GO" id="GO:0005737">
    <property type="term" value="C:cytoplasm"/>
    <property type="evidence" value="ECO:0007669"/>
    <property type="project" value="TreeGrafter"/>
</dbReference>
<evidence type="ECO:0000256" key="5">
    <source>
        <dbReference type="ARBA" id="ARBA00022833"/>
    </source>
</evidence>
<dbReference type="InterPro" id="IPR035105">
    <property type="entry name" value="Deoxycytidylate_deaminase_dom"/>
</dbReference>
<evidence type="ECO:0000259" key="6">
    <source>
        <dbReference type="PROSITE" id="PS51747"/>
    </source>
</evidence>
<dbReference type="PANTHER" id="PTHR11086:SF18">
    <property type="entry name" value="DEOXYCYTIDYLATE DEAMINASE"/>
    <property type="match status" value="1"/>
</dbReference>
<dbReference type="PANTHER" id="PTHR11086">
    <property type="entry name" value="DEOXYCYTIDYLATE DEAMINASE-RELATED"/>
    <property type="match status" value="1"/>
</dbReference>
<dbReference type="PROSITE" id="PS51747">
    <property type="entry name" value="CYT_DCMP_DEAMINASES_2"/>
    <property type="match status" value="1"/>
</dbReference>
<comment type="similarity">
    <text evidence="2">Belongs to the cytidine and deoxycytidylate deaminase family.</text>
</comment>
<dbReference type="Pfam" id="PF00383">
    <property type="entry name" value="dCMP_cyt_deam_1"/>
    <property type="match status" value="1"/>
</dbReference>
<feature type="domain" description="CMP/dCMP-type deaminase" evidence="6">
    <location>
        <begin position="33"/>
        <end position="166"/>
    </location>
</feature>
<keyword evidence="5" id="KW-0862">Zinc</keyword>
<dbReference type="GO" id="GO:0004132">
    <property type="term" value="F:dCMP deaminase activity"/>
    <property type="evidence" value="ECO:0007669"/>
    <property type="project" value="TreeGrafter"/>
</dbReference>
<keyword evidence="8" id="KW-1185">Reference proteome</keyword>
<dbReference type="AlphaFoldDB" id="A0A6P1BMP6"/>
<dbReference type="SUPFAM" id="SSF53927">
    <property type="entry name" value="Cytidine deaminase-like"/>
    <property type="match status" value="1"/>
</dbReference>
<dbReference type="CDD" id="cd01286">
    <property type="entry name" value="deoxycytidylate_deaminase"/>
    <property type="match status" value="1"/>
</dbReference>
<evidence type="ECO:0000313" key="8">
    <source>
        <dbReference type="Proteomes" id="UP000468531"/>
    </source>
</evidence>
<evidence type="ECO:0000256" key="2">
    <source>
        <dbReference type="ARBA" id="ARBA00006576"/>
    </source>
</evidence>
<dbReference type="EMBL" id="VKHP01000132">
    <property type="protein sequence ID" value="NEU99484.1"/>
    <property type="molecule type" value="Genomic_DNA"/>
</dbReference>
<evidence type="ECO:0000256" key="3">
    <source>
        <dbReference type="ARBA" id="ARBA00022723"/>
    </source>
</evidence>
<keyword evidence="4" id="KW-0378">Hydrolase</keyword>
<comment type="cofactor">
    <cofactor evidence="1">
        <name>Zn(2+)</name>
        <dbReference type="ChEBI" id="CHEBI:29105"/>
    </cofactor>
</comment>
<evidence type="ECO:0000256" key="1">
    <source>
        <dbReference type="ARBA" id="ARBA00001947"/>
    </source>
</evidence>
<dbReference type="Gene3D" id="3.40.140.10">
    <property type="entry name" value="Cytidine Deaminase, domain 2"/>
    <property type="match status" value="1"/>
</dbReference>
<proteinExistence type="inferred from homology"/>
<dbReference type="InterPro" id="IPR016192">
    <property type="entry name" value="APOBEC/CMP_deaminase_Zn-bd"/>
</dbReference>
<reference evidence="7 8" key="1">
    <citation type="journal article" date="2020" name="Arch. Microbiol.">
        <title>Bradyrhizobium uaiense sp. nov., a new highly efficient cowpea symbiont.</title>
        <authorList>
            <person name="Cabral Michel D."/>
            <person name="Azarias Guimaraes A."/>
            <person name="Martins da Costa E."/>
            <person name="Soares de Carvalho T."/>
            <person name="Balsanelli E."/>
            <person name="Willems A."/>
            <person name="Maltempi de Souza E."/>
            <person name="de Souza Moreira F.M."/>
        </authorList>
    </citation>
    <scope>NUCLEOTIDE SEQUENCE [LARGE SCALE GENOMIC DNA]</scope>
    <source>
        <strain evidence="7 8">UFLA 03-164</strain>
    </source>
</reference>
<dbReference type="Proteomes" id="UP000468531">
    <property type="component" value="Unassembled WGS sequence"/>
</dbReference>
<name>A0A6P1BMP6_9BRAD</name>
<dbReference type="InterPro" id="IPR015517">
    <property type="entry name" value="dCMP_deaminase-rel"/>
</dbReference>
<accession>A0A6P1BMP6</accession>
<dbReference type="GO" id="GO:0008270">
    <property type="term" value="F:zinc ion binding"/>
    <property type="evidence" value="ECO:0007669"/>
    <property type="project" value="InterPro"/>
</dbReference>
<keyword evidence="3" id="KW-0479">Metal-binding</keyword>
<dbReference type="InterPro" id="IPR016193">
    <property type="entry name" value="Cytidine_deaminase-like"/>
</dbReference>
<comment type="caution">
    <text evidence="7">The sequence shown here is derived from an EMBL/GenBank/DDBJ whole genome shotgun (WGS) entry which is preliminary data.</text>
</comment>
<dbReference type="PROSITE" id="PS00903">
    <property type="entry name" value="CYT_DCMP_DEAMINASES_1"/>
    <property type="match status" value="1"/>
</dbReference>
<protein>
    <submittedName>
        <fullName evidence="7">dCMP deaminase family protein</fullName>
    </submittedName>
</protein>
<dbReference type="InterPro" id="IPR002125">
    <property type="entry name" value="CMP_dCMP_dom"/>
</dbReference>